<feature type="transmembrane region" description="Helical" evidence="1">
    <location>
        <begin position="159"/>
        <end position="185"/>
    </location>
</feature>
<dbReference type="OrthoDB" id="205803at2157"/>
<dbReference type="RefSeq" id="WP_141462888.1">
    <property type="nucleotide sequence ID" value="NZ_RBZW01000004.1"/>
</dbReference>
<keyword evidence="1" id="KW-0812">Transmembrane</keyword>
<keyword evidence="1" id="KW-0472">Membrane</keyword>
<protein>
    <submittedName>
        <fullName evidence="2">Cytochrome C biogenesis protein</fullName>
    </submittedName>
</protein>
<feature type="transmembrane region" description="Helical" evidence="1">
    <location>
        <begin position="118"/>
        <end position="147"/>
    </location>
</feature>
<feature type="transmembrane region" description="Helical" evidence="1">
    <location>
        <begin position="86"/>
        <end position="103"/>
    </location>
</feature>
<keyword evidence="1" id="KW-1133">Transmembrane helix</keyword>
<dbReference type="Proteomes" id="UP000318864">
    <property type="component" value="Unassembled WGS sequence"/>
</dbReference>
<organism evidence="2 3">
    <name type="scientific">Salinadaptatus halalkaliphilus</name>
    <dbReference type="NCBI Taxonomy" id="2419781"/>
    <lineage>
        <taxon>Archaea</taxon>
        <taxon>Methanobacteriati</taxon>
        <taxon>Methanobacteriota</taxon>
        <taxon>Stenosarchaea group</taxon>
        <taxon>Halobacteria</taxon>
        <taxon>Halobacteriales</taxon>
        <taxon>Natrialbaceae</taxon>
        <taxon>Salinadaptatus</taxon>
    </lineage>
</organism>
<comment type="caution">
    <text evidence="2">The sequence shown here is derived from an EMBL/GenBank/DDBJ whole genome shotgun (WGS) entry which is preliminary data.</text>
</comment>
<name>A0A4S3TV29_9EURY</name>
<evidence type="ECO:0000313" key="3">
    <source>
        <dbReference type="Proteomes" id="UP000318864"/>
    </source>
</evidence>
<accession>A0A4S3TV29</accession>
<feature type="transmembrane region" description="Helical" evidence="1">
    <location>
        <begin position="197"/>
        <end position="217"/>
    </location>
</feature>
<dbReference type="EMBL" id="RBZW01000004">
    <property type="protein sequence ID" value="THE66538.1"/>
    <property type="molecule type" value="Genomic_DNA"/>
</dbReference>
<evidence type="ECO:0000313" key="2">
    <source>
        <dbReference type="EMBL" id="THE66538.1"/>
    </source>
</evidence>
<feature type="transmembrane region" description="Helical" evidence="1">
    <location>
        <begin position="51"/>
        <end position="74"/>
    </location>
</feature>
<keyword evidence="3" id="KW-1185">Reference proteome</keyword>
<dbReference type="AlphaFoldDB" id="A0A4S3TV29"/>
<gene>
    <name evidence="2" type="ORF">D8Y22_01710</name>
</gene>
<evidence type="ECO:0000256" key="1">
    <source>
        <dbReference type="SAM" id="Phobius"/>
    </source>
</evidence>
<proteinExistence type="predicted"/>
<reference evidence="2 3" key="1">
    <citation type="submission" date="2018-10" db="EMBL/GenBank/DDBJ databases">
        <title>Natronolimnobius sp. XQ-INN 246 isolated from Inner Mongolia Autonomous Region of China.</title>
        <authorList>
            <person name="Xue Q."/>
        </authorList>
    </citation>
    <scope>NUCLEOTIDE SEQUENCE [LARGE SCALE GENOMIC DNA]</scope>
    <source>
        <strain evidence="2 3">XQ-INN 246</strain>
    </source>
</reference>
<sequence length="220" mass="21993">MTGELLGAATFAFAMGVTTFFSPCSYALLPGYVGYYVSATGQETPPLGGAFARGLAAAAGAVTVLLALSGVALVAGEALERTLPTLEYGVGVALIAAGGWILYNGPGAVHAMLPKRRASVWGFCVFGAMYAVAATACVLPLFLGVALQSMTMPGHEAALVLGAYAGGFGALMVSVTVATAIGHSLGASVLSGHVDRLVRLGGLALVLAGFGQLYVAFAMA</sequence>